<feature type="signal peptide" evidence="2">
    <location>
        <begin position="1"/>
        <end position="19"/>
    </location>
</feature>
<evidence type="ECO:0000313" key="3">
    <source>
        <dbReference type="EMBL" id="KAK0386587.1"/>
    </source>
</evidence>
<dbReference type="GO" id="GO:0005789">
    <property type="term" value="C:endoplasmic reticulum membrane"/>
    <property type="evidence" value="ECO:0007669"/>
    <property type="project" value="TreeGrafter"/>
</dbReference>
<keyword evidence="1" id="KW-0472">Membrane</keyword>
<accession>A0AA39GFV4</accession>
<dbReference type="InterPro" id="IPR019433">
    <property type="entry name" value="GPI_ManTrfase_II_coact_Pga1"/>
</dbReference>
<proteinExistence type="predicted"/>
<dbReference type="PANTHER" id="PTHR28022">
    <property type="entry name" value="GPI MANNOSYLTRANSFERASE 2 SUBUNIT PGA1"/>
    <property type="match status" value="1"/>
</dbReference>
<dbReference type="AlphaFoldDB" id="A0AA39GFV4"/>
<gene>
    <name evidence="3" type="ORF">NLU13_6422</name>
</gene>
<dbReference type="EMBL" id="JAPDFR010000005">
    <property type="protein sequence ID" value="KAK0386587.1"/>
    <property type="molecule type" value="Genomic_DNA"/>
</dbReference>
<keyword evidence="2" id="KW-0732">Signal</keyword>
<evidence type="ECO:0000256" key="2">
    <source>
        <dbReference type="SAM" id="SignalP"/>
    </source>
</evidence>
<dbReference type="Proteomes" id="UP001175261">
    <property type="component" value="Unassembled WGS sequence"/>
</dbReference>
<dbReference type="PANTHER" id="PTHR28022:SF1">
    <property type="entry name" value="GPI MANNOSYLTRANSFERASE 2 SUBUNIT PGA1"/>
    <property type="match status" value="1"/>
</dbReference>
<feature type="transmembrane region" description="Helical" evidence="1">
    <location>
        <begin position="204"/>
        <end position="222"/>
    </location>
</feature>
<keyword evidence="1" id="KW-0812">Transmembrane</keyword>
<dbReference type="GO" id="GO:0031501">
    <property type="term" value="C:mannosyltransferase complex"/>
    <property type="evidence" value="ECO:0007669"/>
    <property type="project" value="TreeGrafter"/>
</dbReference>
<keyword evidence="1" id="KW-1133">Transmembrane helix</keyword>
<organism evidence="3 4">
    <name type="scientific">Sarocladium strictum</name>
    <name type="common">Black bundle disease fungus</name>
    <name type="synonym">Acremonium strictum</name>
    <dbReference type="NCBI Taxonomy" id="5046"/>
    <lineage>
        <taxon>Eukaryota</taxon>
        <taxon>Fungi</taxon>
        <taxon>Dikarya</taxon>
        <taxon>Ascomycota</taxon>
        <taxon>Pezizomycotina</taxon>
        <taxon>Sordariomycetes</taxon>
        <taxon>Hypocreomycetidae</taxon>
        <taxon>Hypocreales</taxon>
        <taxon>Sarocladiaceae</taxon>
        <taxon>Sarocladium</taxon>
    </lineage>
</organism>
<evidence type="ECO:0000256" key="1">
    <source>
        <dbReference type="SAM" id="Phobius"/>
    </source>
</evidence>
<reference evidence="3" key="1">
    <citation type="submission" date="2022-10" db="EMBL/GenBank/DDBJ databases">
        <title>Determination and structural analysis of whole genome sequence of Sarocladium strictum F4-1.</title>
        <authorList>
            <person name="Hu L."/>
            <person name="Jiang Y."/>
        </authorList>
    </citation>
    <scope>NUCLEOTIDE SEQUENCE</scope>
    <source>
        <strain evidence="3">F4-1</strain>
    </source>
</reference>
<name>A0AA39GFV4_SARSR</name>
<protein>
    <submittedName>
        <fullName evidence="3">Uncharacterized protein</fullName>
    </submittedName>
</protein>
<sequence length="245" mass="27268">MLSFILLATVFASLVAANAEKVIFLGPAAVSIPLAKPTLSDLNLLTLSPNASSIRTNLSRVFPDDAVEGQRKGHSTWLLLDNLTEGQRYELRVCWAATEPTAFSMEVYQLSRVWETPELMVSLANYAYARLPEPNLEPRNEDGERQNLHKGDILEERTASIMLLHIQAAADYFSYDANLMKDPPPVLTDLILDPYIVNVLPRSLLPTVGYIIVVAVFTWFVARWVTASLLSVATEPIPDNSKKTR</sequence>
<feature type="chain" id="PRO_5041205990" evidence="2">
    <location>
        <begin position="20"/>
        <end position="245"/>
    </location>
</feature>
<dbReference type="GO" id="GO:0006506">
    <property type="term" value="P:GPI anchor biosynthetic process"/>
    <property type="evidence" value="ECO:0007669"/>
    <property type="project" value="TreeGrafter"/>
</dbReference>
<keyword evidence="4" id="KW-1185">Reference proteome</keyword>
<evidence type="ECO:0000313" key="4">
    <source>
        <dbReference type="Proteomes" id="UP001175261"/>
    </source>
</evidence>
<comment type="caution">
    <text evidence="3">The sequence shown here is derived from an EMBL/GenBank/DDBJ whole genome shotgun (WGS) entry which is preliminary data.</text>
</comment>
<dbReference type="GO" id="GO:0000030">
    <property type="term" value="F:mannosyltransferase activity"/>
    <property type="evidence" value="ECO:0007669"/>
    <property type="project" value="TreeGrafter"/>
</dbReference>